<feature type="domain" description="Acyl-ACP thioesterase N-terminal hotdog" evidence="1">
    <location>
        <begin position="17"/>
        <end position="146"/>
    </location>
</feature>
<evidence type="ECO:0000313" key="3">
    <source>
        <dbReference type="EMBL" id="CAB4807536.1"/>
    </source>
</evidence>
<dbReference type="GO" id="GO:0016790">
    <property type="term" value="F:thiolester hydrolase activity"/>
    <property type="evidence" value="ECO:0007669"/>
    <property type="project" value="InterPro"/>
</dbReference>
<dbReference type="SUPFAM" id="SSF54637">
    <property type="entry name" value="Thioesterase/thiol ester dehydrase-isomerase"/>
    <property type="match status" value="2"/>
</dbReference>
<dbReference type="InterPro" id="IPR049427">
    <property type="entry name" value="Acyl-ACP_TE_C"/>
</dbReference>
<reference evidence="3" key="1">
    <citation type="submission" date="2020-05" db="EMBL/GenBank/DDBJ databases">
        <authorList>
            <person name="Chiriac C."/>
            <person name="Salcher M."/>
            <person name="Ghai R."/>
            <person name="Kavagutti S V."/>
        </authorList>
    </citation>
    <scope>NUCLEOTIDE SEQUENCE</scope>
</reference>
<evidence type="ECO:0000259" key="2">
    <source>
        <dbReference type="Pfam" id="PF20791"/>
    </source>
</evidence>
<dbReference type="GO" id="GO:0006633">
    <property type="term" value="P:fatty acid biosynthetic process"/>
    <property type="evidence" value="ECO:0007669"/>
    <property type="project" value="InterPro"/>
</dbReference>
<gene>
    <name evidence="3" type="ORF">UFOPK2992_01361</name>
</gene>
<dbReference type="InterPro" id="IPR002864">
    <property type="entry name" value="Acyl-ACP_thioesterase_NHD"/>
</dbReference>
<dbReference type="Pfam" id="PF01643">
    <property type="entry name" value="Acyl-ACP_TE"/>
    <property type="match status" value="1"/>
</dbReference>
<name>A0A6J6YK73_9ZZZZ</name>
<dbReference type="AlphaFoldDB" id="A0A6J6YK73"/>
<dbReference type="InterPro" id="IPR029069">
    <property type="entry name" value="HotDog_dom_sf"/>
</dbReference>
<sequence length="257" mass="28374">MNRGEFDEMVPLPAAGRVFTATRRVRLGDASPAGRLRLDACARYLQDVANDDSRDAGLPNPTAWVARRTVLRVHQFPQYLDMLTLRTWCSGLGPRWAERRYSITGHDPITNEPAEHACIEATTLWVHVDMQTMKPIAVPADFASLYGEAAAGRTISARLHLPTRPGDIPTNTTGWPLRFTDFDVLGHVNNAVYWSMIEEQMVRLRSFRAPFTVTLDHHDAIDVGSEVHVAVADTDAGFDVWVTTGGGSVGAVARAIR</sequence>
<evidence type="ECO:0000259" key="1">
    <source>
        <dbReference type="Pfam" id="PF01643"/>
    </source>
</evidence>
<dbReference type="Gene3D" id="3.10.129.10">
    <property type="entry name" value="Hotdog Thioesterase"/>
    <property type="match status" value="1"/>
</dbReference>
<feature type="domain" description="Acyl-ACP thioesterase-like C-terminal" evidence="2">
    <location>
        <begin position="173"/>
        <end position="231"/>
    </location>
</feature>
<protein>
    <submittedName>
        <fullName evidence="3">Unannotated protein</fullName>
    </submittedName>
</protein>
<dbReference type="EMBL" id="CAFAAI010000251">
    <property type="protein sequence ID" value="CAB4807536.1"/>
    <property type="molecule type" value="Genomic_DNA"/>
</dbReference>
<proteinExistence type="predicted"/>
<accession>A0A6J6YK73</accession>
<dbReference type="Pfam" id="PF20791">
    <property type="entry name" value="Acyl-ACP_TE_C"/>
    <property type="match status" value="1"/>
</dbReference>
<organism evidence="3">
    <name type="scientific">freshwater metagenome</name>
    <dbReference type="NCBI Taxonomy" id="449393"/>
    <lineage>
        <taxon>unclassified sequences</taxon>
        <taxon>metagenomes</taxon>
        <taxon>ecological metagenomes</taxon>
    </lineage>
</organism>
<dbReference type="CDD" id="cd00586">
    <property type="entry name" value="4HBT"/>
    <property type="match status" value="1"/>
</dbReference>